<feature type="transmembrane region" description="Helical" evidence="7">
    <location>
        <begin position="190"/>
        <end position="210"/>
    </location>
</feature>
<feature type="transmembrane region" description="Helical" evidence="7">
    <location>
        <begin position="160"/>
        <end position="178"/>
    </location>
</feature>
<dbReference type="WBParaSite" id="nOo.2.0.1.t01675-RA">
    <property type="protein sequence ID" value="nOo.2.0.1.t01675-RA"/>
    <property type="gene ID" value="nOo.2.0.1.g01675"/>
</dbReference>
<dbReference type="Proteomes" id="UP000271087">
    <property type="component" value="Unassembled WGS sequence"/>
</dbReference>
<evidence type="ECO:0000256" key="3">
    <source>
        <dbReference type="ARBA" id="ARBA00022989"/>
    </source>
</evidence>
<keyword evidence="2 7" id="KW-0812">Transmembrane</keyword>
<keyword evidence="8" id="KW-0732">Signal</keyword>
<organism evidence="11">
    <name type="scientific">Onchocerca ochengi</name>
    <name type="common">Filarial nematode worm</name>
    <dbReference type="NCBI Taxonomy" id="42157"/>
    <lineage>
        <taxon>Eukaryota</taxon>
        <taxon>Metazoa</taxon>
        <taxon>Ecdysozoa</taxon>
        <taxon>Nematoda</taxon>
        <taxon>Chromadorea</taxon>
        <taxon>Rhabditida</taxon>
        <taxon>Spirurina</taxon>
        <taxon>Spiruromorpha</taxon>
        <taxon>Filarioidea</taxon>
        <taxon>Onchocercidae</taxon>
        <taxon>Onchocerca</taxon>
    </lineage>
</organism>
<keyword evidence="4 7" id="KW-0472">Membrane</keyword>
<reference evidence="11" key="1">
    <citation type="submission" date="2016-06" db="UniProtKB">
        <authorList>
            <consortium name="WormBaseParasite"/>
        </authorList>
    </citation>
    <scope>IDENTIFICATION</scope>
</reference>
<accession>A0A182E142</accession>
<evidence type="ECO:0000256" key="6">
    <source>
        <dbReference type="SAM" id="Coils"/>
    </source>
</evidence>
<keyword evidence="3 7" id="KW-1133">Transmembrane helix</keyword>
<dbReference type="InterPro" id="IPR003689">
    <property type="entry name" value="ZIP"/>
</dbReference>
<keyword evidence="6" id="KW-0175">Coiled coil</keyword>
<dbReference type="PANTHER" id="PTHR16950">
    <property type="entry name" value="ZINC TRANSPORTER SLC39A7 HISTIDINE-RICH MEMBRANE PROTEIN KE4"/>
    <property type="match status" value="1"/>
</dbReference>
<sequence>MGIVANRSILQLLLSTAVFLCCIYAQQVFLEQQLDQLPAPDLGGNDVLPEMFLTTFKKTSEILNTRSEIPPDTLIDPDGRVVAFSRRFEQKYAEELQEERELLERIAKKYGKELVLWDTYLWTVLGCICIVACGIIPAFILPRDFTNFLQSKYGRQSLHLLLSFAVGSLIGDVFLHLLPTVWADTQVDRLTAGVWTTVGVLFCFMLEKLCATSEYSQRRMCAILNLIANFMDNFTHGLAIGGSFLMDTKLGLLTTFSIVIHELPHEISDFAILLRADFNRWSAVKAQLLTAAGGALGACAALFLHIECATNGASQNILPFTAGSFINIALAQILPELMKETDSRSLSRILECMNHVPDFTPSRNKTSGPLFALRSPNQNAIELKILDIEMNQHVNR</sequence>
<evidence type="ECO:0000313" key="11">
    <source>
        <dbReference type="WBParaSite" id="nOo.2.0.1.t01675-RA"/>
    </source>
</evidence>
<proteinExistence type="inferred from homology"/>
<comment type="similarity">
    <text evidence="5">Belongs to the ZIP transporter (TC 2.A.5) family. KE4/Catsup subfamily.</text>
</comment>
<feature type="chain" id="PRO_5043137309" evidence="8">
    <location>
        <begin position="26"/>
        <end position="396"/>
    </location>
</feature>
<gene>
    <name evidence="9" type="ORF">NOO_LOCUS1675</name>
</gene>
<protein>
    <submittedName>
        <fullName evidence="11">Zinc transporter ZIP13</fullName>
    </submittedName>
</protein>
<feature type="coiled-coil region" evidence="6">
    <location>
        <begin position="86"/>
        <end position="113"/>
    </location>
</feature>
<evidence type="ECO:0000256" key="2">
    <source>
        <dbReference type="ARBA" id="ARBA00022692"/>
    </source>
</evidence>
<evidence type="ECO:0000256" key="1">
    <source>
        <dbReference type="ARBA" id="ARBA00004141"/>
    </source>
</evidence>
<name>A0A182E142_ONCOC</name>
<dbReference type="PANTHER" id="PTHR16950:SF16">
    <property type="entry name" value="ZINC TRANSPORTER ZIP13"/>
    <property type="match status" value="1"/>
</dbReference>
<dbReference type="GO" id="GO:0005385">
    <property type="term" value="F:zinc ion transmembrane transporter activity"/>
    <property type="evidence" value="ECO:0007669"/>
    <property type="project" value="TreeGrafter"/>
</dbReference>
<evidence type="ECO:0000256" key="5">
    <source>
        <dbReference type="ARBA" id="ARBA00038485"/>
    </source>
</evidence>
<dbReference type="STRING" id="42157.A0A182E142"/>
<feature type="signal peptide" evidence="8">
    <location>
        <begin position="1"/>
        <end position="25"/>
    </location>
</feature>
<keyword evidence="10" id="KW-1185">Reference proteome</keyword>
<dbReference type="EMBL" id="UYRW01000223">
    <property type="protein sequence ID" value="VDK64661.1"/>
    <property type="molecule type" value="Genomic_DNA"/>
</dbReference>
<dbReference type="OrthoDB" id="200954at2759"/>
<reference evidence="9 10" key="2">
    <citation type="submission" date="2018-08" db="EMBL/GenBank/DDBJ databases">
        <authorList>
            <person name="Laetsch R D."/>
            <person name="Stevens L."/>
            <person name="Kumar S."/>
            <person name="Blaxter L. M."/>
        </authorList>
    </citation>
    <scope>NUCLEOTIDE SEQUENCE [LARGE SCALE GENOMIC DNA]</scope>
</reference>
<dbReference type="Pfam" id="PF02535">
    <property type="entry name" value="Zip"/>
    <property type="match status" value="2"/>
</dbReference>
<comment type="subcellular location">
    <subcellularLocation>
        <location evidence="1">Membrane</location>
        <topology evidence="1">Multi-pass membrane protein</topology>
    </subcellularLocation>
</comment>
<evidence type="ECO:0000256" key="7">
    <source>
        <dbReference type="SAM" id="Phobius"/>
    </source>
</evidence>
<dbReference type="GO" id="GO:0006882">
    <property type="term" value="P:intracellular zinc ion homeostasis"/>
    <property type="evidence" value="ECO:0007669"/>
    <property type="project" value="TreeGrafter"/>
</dbReference>
<feature type="transmembrane region" description="Helical" evidence="7">
    <location>
        <begin position="120"/>
        <end position="140"/>
    </location>
</feature>
<evidence type="ECO:0000256" key="4">
    <source>
        <dbReference type="ARBA" id="ARBA00023136"/>
    </source>
</evidence>
<dbReference type="GO" id="GO:0016020">
    <property type="term" value="C:membrane"/>
    <property type="evidence" value="ECO:0007669"/>
    <property type="project" value="UniProtKB-SubCell"/>
</dbReference>
<evidence type="ECO:0000313" key="10">
    <source>
        <dbReference type="Proteomes" id="UP000271087"/>
    </source>
</evidence>
<evidence type="ECO:0000313" key="9">
    <source>
        <dbReference type="EMBL" id="VDK64661.1"/>
    </source>
</evidence>
<evidence type="ECO:0000256" key="8">
    <source>
        <dbReference type="SAM" id="SignalP"/>
    </source>
</evidence>
<dbReference type="AlphaFoldDB" id="A0A182E142"/>